<evidence type="ECO:0000256" key="2">
    <source>
        <dbReference type="ARBA" id="ARBA00022801"/>
    </source>
</evidence>
<gene>
    <name evidence="4" type="ORF">VA602_15865</name>
</gene>
<dbReference type="SUPFAM" id="SSF109604">
    <property type="entry name" value="HD-domain/PDEase-like"/>
    <property type="match status" value="1"/>
</dbReference>
<feature type="non-terminal residue" evidence="4">
    <location>
        <position position="299"/>
    </location>
</feature>
<sequence length="299" mass="33854">MPGIEALAERLSTYLGPEQVNLVRRAYFYAEQAHDGQRRRSGEPYVTHPLAVASILADMHMDHQSLMAAMLHDVIEDTGIAKEALSQQFGETVAELVDGVSKLTQMNFETKAEAQAENFQKMAMAMARDIRVILVKLADRLHNMRTLEVLSGEKRRRIAKETLEIYAPIANRLGMHTVRVEFEDLGFKAMHPMRSSLIHRAVKSARGNRKEIVAKIETSLANCLAADGIEGEVSGRQKHLYGIYKKMRGKRRAFNEIMDVYAFRIIVDKVDTCYRVLGAVHNLYKPLPGRFKDYIAIPK</sequence>
<keyword evidence="2" id="KW-0378">Hydrolase</keyword>
<dbReference type="Proteomes" id="UP001302573">
    <property type="component" value="Unassembled WGS sequence"/>
</dbReference>
<name>A0ABU5VHH1_9PSED</name>
<dbReference type="CDD" id="cd00077">
    <property type="entry name" value="HDc"/>
    <property type="match status" value="1"/>
</dbReference>
<reference evidence="4 5" key="1">
    <citation type="submission" date="2023-12" db="EMBL/GenBank/DDBJ databases">
        <title>Pseudomonas machongensis sp. nov., isolated from wilted pepper plants (Capsicum annuum).</title>
        <authorList>
            <person name="Qiu M."/>
            <person name="Li Y."/>
            <person name="Liu Q."/>
            <person name="Zhang X."/>
            <person name="Huang Y."/>
            <person name="Guo R."/>
            <person name="Hu M."/>
            <person name="Zhou J."/>
            <person name="Zhou X."/>
        </authorList>
    </citation>
    <scope>NUCLEOTIDE SEQUENCE [LARGE SCALE GENOMIC DNA]</scope>
    <source>
        <strain evidence="4 5">MH2</strain>
    </source>
</reference>
<evidence type="ECO:0000256" key="1">
    <source>
        <dbReference type="ARBA" id="ARBA00007476"/>
    </source>
</evidence>
<dbReference type="InterPro" id="IPR043519">
    <property type="entry name" value="NT_sf"/>
</dbReference>
<dbReference type="PROSITE" id="PS51831">
    <property type="entry name" value="HD"/>
    <property type="match status" value="1"/>
</dbReference>
<dbReference type="SMART" id="SM00471">
    <property type="entry name" value="HDc"/>
    <property type="match status" value="1"/>
</dbReference>
<evidence type="ECO:0000259" key="3">
    <source>
        <dbReference type="PROSITE" id="PS51831"/>
    </source>
</evidence>
<dbReference type="Gene3D" id="1.10.3210.10">
    <property type="entry name" value="Hypothetical protein af1432"/>
    <property type="match status" value="1"/>
</dbReference>
<feature type="domain" description="HD" evidence="3">
    <location>
        <begin position="45"/>
        <end position="144"/>
    </location>
</feature>
<dbReference type="InterPro" id="IPR006674">
    <property type="entry name" value="HD_domain"/>
</dbReference>
<organism evidence="4 5">
    <name type="scientific">Pseudomonas machongensis</name>
    <dbReference type="NCBI Taxonomy" id="3110229"/>
    <lineage>
        <taxon>Bacteria</taxon>
        <taxon>Pseudomonadati</taxon>
        <taxon>Pseudomonadota</taxon>
        <taxon>Gammaproteobacteria</taxon>
        <taxon>Pseudomonadales</taxon>
        <taxon>Pseudomonadaceae</taxon>
        <taxon>Pseudomonas</taxon>
    </lineage>
</organism>
<dbReference type="PANTHER" id="PTHR21262:SF36">
    <property type="entry name" value="BIFUNCTIONAL (P)PPGPP SYNTHASE_HYDROLASE SPOT"/>
    <property type="match status" value="1"/>
</dbReference>
<dbReference type="EMBL" id="JAYFUI010000174">
    <property type="protein sequence ID" value="MEA5672814.1"/>
    <property type="molecule type" value="Genomic_DNA"/>
</dbReference>
<dbReference type="SUPFAM" id="SSF81301">
    <property type="entry name" value="Nucleotidyltransferase"/>
    <property type="match status" value="1"/>
</dbReference>
<dbReference type="InterPro" id="IPR003607">
    <property type="entry name" value="HD/PDEase_dom"/>
</dbReference>
<dbReference type="PANTHER" id="PTHR21262">
    <property type="entry name" value="GUANOSINE-3',5'-BIS DIPHOSPHATE 3'-PYROPHOSPHOHYDROLASE"/>
    <property type="match status" value="1"/>
</dbReference>
<dbReference type="Pfam" id="PF04607">
    <property type="entry name" value="RelA_SpoT"/>
    <property type="match status" value="1"/>
</dbReference>
<evidence type="ECO:0000313" key="4">
    <source>
        <dbReference type="EMBL" id="MEA5672814.1"/>
    </source>
</evidence>
<dbReference type="CDD" id="cd05399">
    <property type="entry name" value="NT_Rel-Spo_like"/>
    <property type="match status" value="1"/>
</dbReference>
<accession>A0ABU5VHH1</accession>
<dbReference type="InterPro" id="IPR007685">
    <property type="entry name" value="RelA_SpoT"/>
</dbReference>
<comment type="caution">
    <text evidence="4">The sequence shown here is derived from an EMBL/GenBank/DDBJ whole genome shotgun (WGS) entry which is preliminary data.</text>
</comment>
<dbReference type="RefSeq" id="WP_323453681.1">
    <property type="nucleotide sequence ID" value="NZ_JAYFUI010000174.1"/>
</dbReference>
<dbReference type="SMART" id="SM00954">
    <property type="entry name" value="RelA_SpoT"/>
    <property type="match status" value="1"/>
</dbReference>
<evidence type="ECO:0000313" key="5">
    <source>
        <dbReference type="Proteomes" id="UP001302573"/>
    </source>
</evidence>
<keyword evidence="5" id="KW-1185">Reference proteome</keyword>
<proteinExistence type="inferred from homology"/>
<protein>
    <submittedName>
        <fullName evidence="4">HD domain-containing protein</fullName>
    </submittedName>
</protein>
<comment type="similarity">
    <text evidence="1">Belongs to the RelA/SpoT family.</text>
</comment>
<dbReference type="Pfam" id="PF13328">
    <property type="entry name" value="HD_4"/>
    <property type="match status" value="1"/>
</dbReference>
<dbReference type="Gene3D" id="3.30.460.10">
    <property type="entry name" value="Beta Polymerase, domain 2"/>
    <property type="match status" value="1"/>
</dbReference>